<dbReference type="SUPFAM" id="SSF51984">
    <property type="entry name" value="MurCD N-terminal domain"/>
    <property type="match status" value="1"/>
</dbReference>
<comment type="caution">
    <text evidence="4">The sequence shown here is derived from an EMBL/GenBank/DDBJ whole genome shotgun (WGS) entry which is preliminary data.</text>
</comment>
<name>A0A0F9H8P4_9ZZZZ</name>
<dbReference type="EMBL" id="LAZR01015773">
    <property type="protein sequence ID" value="KKM07430.1"/>
    <property type="molecule type" value="Genomic_DNA"/>
</dbReference>
<dbReference type="GO" id="GO:0005524">
    <property type="term" value="F:ATP binding"/>
    <property type="evidence" value="ECO:0007669"/>
    <property type="project" value="UniProtKB-KW"/>
</dbReference>
<dbReference type="PANTHER" id="PTHR43692:SF1">
    <property type="entry name" value="UDP-N-ACETYLMURAMOYLALANINE--D-GLUTAMATE LIGASE"/>
    <property type="match status" value="1"/>
</dbReference>
<evidence type="ECO:0000256" key="3">
    <source>
        <dbReference type="ARBA" id="ARBA00022840"/>
    </source>
</evidence>
<dbReference type="InterPro" id="IPR005762">
    <property type="entry name" value="MurD"/>
</dbReference>
<sequence length="196" mass="21425">MQVLLQEYFKNKKITVMGLGLLGRGINIVKFLAKHGAQLTVTDLKSESELGPSLEVLRVYQNITYVLGEHRLRDFRNVDIIIKAAGVPLNSPYIEEARKHSIPVEMDASLFAKLTDATLIGVTGTRGKSTTTQLLYEILKKDAMNNTHNVFLGGNVRGVATLPLLEVAGKSDLVVLELDSWQLQGFGEAGASPHIA</sequence>
<evidence type="ECO:0000256" key="1">
    <source>
        <dbReference type="ARBA" id="ARBA00022598"/>
    </source>
</evidence>
<dbReference type="SUPFAM" id="SSF53623">
    <property type="entry name" value="MurD-like peptide ligases, catalytic domain"/>
    <property type="match status" value="1"/>
</dbReference>
<protein>
    <submittedName>
        <fullName evidence="4">Uncharacterized protein</fullName>
    </submittedName>
</protein>
<dbReference type="Pfam" id="PF21799">
    <property type="entry name" value="MurD-like_N"/>
    <property type="match status" value="1"/>
</dbReference>
<keyword evidence="2" id="KW-0547">Nucleotide-binding</keyword>
<dbReference type="Gene3D" id="3.40.50.720">
    <property type="entry name" value="NAD(P)-binding Rossmann-like Domain"/>
    <property type="match status" value="1"/>
</dbReference>
<dbReference type="InterPro" id="IPR036565">
    <property type="entry name" value="Mur-like_cat_sf"/>
</dbReference>
<dbReference type="GO" id="GO:0051301">
    <property type="term" value="P:cell division"/>
    <property type="evidence" value="ECO:0007669"/>
    <property type="project" value="InterPro"/>
</dbReference>
<dbReference type="PANTHER" id="PTHR43692">
    <property type="entry name" value="UDP-N-ACETYLMURAMOYLALANINE--D-GLUTAMATE LIGASE"/>
    <property type="match status" value="1"/>
</dbReference>
<proteinExistence type="predicted"/>
<evidence type="ECO:0000313" key="4">
    <source>
        <dbReference type="EMBL" id="KKM07430.1"/>
    </source>
</evidence>
<gene>
    <name evidence="4" type="ORF">LCGC14_1733970</name>
</gene>
<dbReference type="GO" id="GO:0008360">
    <property type="term" value="P:regulation of cell shape"/>
    <property type="evidence" value="ECO:0007669"/>
    <property type="project" value="InterPro"/>
</dbReference>
<dbReference type="AlphaFoldDB" id="A0A0F9H8P4"/>
<dbReference type="GO" id="GO:0008764">
    <property type="term" value="F:UDP-N-acetylmuramoylalanine-D-glutamate ligase activity"/>
    <property type="evidence" value="ECO:0007669"/>
    <property type="project" value="InterPro"/>
</dbReference>
<feature type="non-terminal residue" evidence="4">
    <location>
        <position position="196"/>
    </location>
</feature>
<accession>A0A0F9H8P4</accession>
<dbReference type="GO" id="GO:0005737">
    <property type="term" value="C:cytoplasm"/>
    <property type="evidence" value="ECO:0007669"/>
    <property type="project" value="InterPro"/>
</dbReference>
<evidence type="ECO:0000256" key="2">
    <source>
        <dbReference type="ARBA" id="ARBA00022741"/>
    </source>
</evidence>
<keyword evidence="1" id="KW-0436">Ligase</keyword>
<dbReference type="Gene3D" id="3.40.1190.10">
    <property type="entry name" value="Mur-like, catalytic domain"/>
    <property type="match status" value="1"/>
</dbReference>
<keyword evidence="3" id="KW-0067">ATP-binding</keyword>
<organism evidence="4">
    <name type="scientific">marine sediment metagenome</name>
    <dbReference type="NCBI Taxonomy" id="412755"/>
    <lineage>
        <taxon>unclassified sequences</taxon>
        <taxon>metagenomes</taxon>
        <taxon>ecological metagenomes</taxon>
    </lineage>
</organism>
<reference evidence="4" key="1">
    <citation type="journal article" date="2015" name="Nature">
        <title>Complex archaea that bridge the gap between prokaryotes and eukaryotes.</title>
        <authorList>
            <person name="Spang A."/>
            <person name="Saw J.H."/>
            <person name="Jorgensen S.L."/>
            <person name="Zaremba-Niedzwiedzka K."/>
            <person name="Martijn J."/>
            <person name="Lind A.E."/>
            <person name="van Eijk R."/>
            <person name="Schleper C."/>
            <person name="Guy L."/>
            <person name="Ettema T.J."/>
        </authorList>
    </citation>
    <scope>NUCLEOTIDE SEQUENCE</scope>
</reference>